<dbReference type="SUPFAM" id="SSF141072">
    <property type="entry name" value="CalX-like"/>
    <property type="match status" value="1"/>
</dbReference>
<evidence type="ECO:0000313" key="5">
    <source>
        <dbReference type="EMBL" id="OPH11435.1"/>
    </source>
</evidence>
<dbReference type="SMART" id="SM00237">
    <property type="entry name" value="Calx_beta"/>
    <property type="match status" value="1"/>
</dbReference>
<dbReference type="GO" id="GO:0004930">
    <property type="term" value="F:G protein-coupled receptor activity"/>
    <property type="evidence" value="ECO:0007669"/>
    <property type="project" value="InterPro"/>
</dbReference>
<feature type="domain" description="Calx-beta" evidence="4">
    <location>
        <begin position="157"/>
        <end position="261"/>
    </location>
</feature>
<dbReference type="EMBL" id="MTPU01000001">
    <property type="protein sequence ID" value="OPH11435.1"/>
    <property type="molecule type" value="Genomic_DNA"/>
</dbReference>
<dbReference type="InterPro" id="IPR038081">
    <property type="entry name" value="CalX-like_sf"/>
</dbReference>
<evidence type="ECO:0000259" key="4">
    <source>
        <dbReference type="SMART" id="SM00237"/>
    </source>
</evidence>
<dbReference type="GO" id="GO:0016020">
    <property type="term" value="C:membrane"/>
    <property type="evidence" value="ECO:0007669"/>
    <property type="project" value="InterPro"/>
</dbReference>
<gene>
    <name evidence="5" type="ORF">CENA302_00220</name>
</gene>
<keyword evidence="2" id="KW-0677">Repeat</keyword>
<dbReference type="RefSeq" id="WP_079290339.1">
    <property type="nucleotide sequence ID" value="NZ_MTPU01000001.1"/>
</dbReference>
<comment type="caution">
    <text evidence="5">The sequence shown here is derived from an EMBL/GenBank/DDBJ whole genome shotgun (WGS) entry which is preliminary data.</text>
</comment>
<name>A0A9Q5QZV1_9CYAN</name>
<dbReference type="PANTHER" id="PTHR46682">
    <property type="entry name" value="ADHESION G-PROTEIN COUPLED RECEPTOR V1"/>
    <property type="match status" value="1"/>
</dbReference>
<dbReference type="Proteomes" id="UP000190056">
    <property type="component" value="Unassembled WGS sequence"/>
</dbReference>
<dbReference type="AlphaFoldDB" id="A0A9Q5QZV1"/>
<dbReference type="InterPro" id="IPR003644">
    <property type="entry name" value="Calx_beta"/>
</dbReference>
<accession>A0A9Q5QZV1</accession>
<organism evidence="5 6">
    <name type="scientific">Cylindrospermopsis raciborskii CENA302</name>
    <dbReference type="NCBI Taxonomy" id="1170768"/>
    <lineage>
        <taxon>Bacteria</taxon>
        <taxon>Bacillati</taxon>
        <taxon>Cyanobacteriota</taxon>
        <taxon>Cyanophyceae</taxon>
        <taxon>Nostocales</taxon>
        <taxon>Aphanizomenonaceae</taxon>
        <taxon>Cylindrospermopsis</taxon>
    </lineage>
</organism>
<dbReference type="Gene3D" id="2.60.40.2030">
    <property type="match status" value="1"/>
</dbReference>
<dbReference type="InterPro" id="IPR026919">
    <property type="entry name" value="ADGRV1"/>
</dbReference>
<reference evidence="5 6" key="1">
    <citation type="submission" date="2017-01" db="EMBL/GenBank/DDBJ databases">
        <authorList>
            <person name="Abreu V.A."/>
            <person name="Popin R.V."/>
            <person name="Rigonato J."/>
            <person name="Andreote A.P."/>
            <person name="Schaker P.C."/>
            <person name="Hoff-Risseti C."/>
            <person name="Alvarenga D.O."/>
            <person name="Varani A.M."/>
            <person name="Fiore M.F."/>
        </authorList>
    </citation>
    <scope>NUCLEOTIDE SEQUENCE [LARGE SCALE GENOMIC DNA]</scope>
    <source>
        <strain evidence="5 6">CENA302</strain>
    </source>
</reference>
<sequence length="629" mass="67282">MTKITNQALNSALNQLWVFSLSSDFWEVFDAVFGTEYNRKNAEILRSQWQIGDFSQLPEIEILDSSILGSANGAYSSSENRIYLSSNLMENGTSSRIREVLIEEIGHFVDSRINQIDTPGDEGEYFAHLLTDQKLNKDEIDRLKAEDDLVVVTIDGKGVEVEQNNATLAIAPAIASQTEGNSGTKPFTFTVTRTGDTSGTSSANWAVTGSGINPANAADFGGILPSGTVNFAVGETSQTITINVSGDTTIENDEGFTVTLSDPIGAVLGTSSSGNTINESASGGFGVTEKYYNISSPGGTFQLNYDMYGIPDRAEIFVNNVLQNQTSGFVSGSGSLNLNSIQLKAGDQIKVTITGNVQGTAWDYNVNYTGGLSSVNYIASGVITDDDNRFTPNVVTPKLNISTGLIFTAQSNGNITLDTNRGSATPDEVTSVQNGTKSNFNHIIGLYEVLNSQGEIKDNQGNTLKPEDANYALHALTTARVKNFTVQAGGNDTPSTATQLGSGVSVFAGKSYAPFVIANGGTYFGPGDQGIENFVAAEQGDINRFISKDQYVRNLVADEGKDGDIFNNAPRFVQEPVAYFSFGVANPDKAPHFRSYGNGVYGFEDLPANFTQYSNNDFNDGVFALTLSI</sequence>
<evidence type="ECO:0000256" key="1">
    <source>
        <dbReference type="ARBA" id="ARBA00022729"/>
    </source>
</evidence>
<evidence type="ECO:0000256" key="2">
    <source>
        <dbReference type="ARBA" id="ARBA00022737"/>
    </source>
</evidence>
<dbReference type="PANTHER" id="PTHR46682:SF1">
    <property type="entry name" value="ADHESION G-PROTEIN COUPLED RECEPTOR V1"/>
    <property type="match status" value="1"/>
</dbReference>
<keyword evidence="3" id="KW-0106">Calcium</keyword>
<proteinExistence type="predicted"/>
<protein>
    <recommendedName>
        <fullName evidence="4">Calx-beta domain-containing protein</fullName>
    </recommendedName>
</protein>
<keyword evidence="1" id="KW-0732">Signal</keyword>
<evidence type="ECO:0000313" key="6">
    <source>
        <dbReference type="Proteomes" id="UP000190056"/>
    </source>
</evidence>
<evidence type="ECO:0000256" key="3">
    <source>
        <dbReference type="ARBA" id="ARBA00022837"/>
    </source>
</evidence>